<feature type="compositionally biased region" description="Basic and acidic residues" evidence="13">
    <location>
        <begin position="288"/>
        <end position="301"/>
    </location>
</feature>
<comment type="similarity">
    <text evidence="11 12">Belongs to the TonB-dependent receptor family.</text>
</comment>
<keyword evidence="6" id="KW-0408">Iron</keyword>
<keyword evidence="4" id="KW-0410">Iron transport</keyword>
<dbReference type="PROSITE" id="PS52016">
    <property type="entry name" value="TONB_DEPENDENT_REC_3"/>
    <property type="match status" value="1"/>
</dbReference>
<keyword evidence="17" id="KW-0675">Receptor</keyword>
<keyword evidence="7" id="KW-0406">Ion transport</keyword>
<keyword evidence="5 11" id="KW-0812">Transmembrane</keyword>
<evidence type="ECO:0000259" key="15">
    <source>
        <dbReference type="Pfam" id="PF00593"/>
    </source>
</evidence>
<dbReference type="RefSeq" id="WP_279246028.1">
    <property type="nucleotide sequence ID" value="NZ_SHNN01000002.1"/>
</dbReference>
<organism evidence="17 18">
    <name type="scientific">Candidatus Litorirhabdus singularis</name>
    <dbReference type="NCBI Taxonomy" id="2518993"/>
    <lineage>
        <taxon>Bacteria</taxon>
        <taxon>Pseudomonadati</taxon>
        <taxon>Pseudomonadota</taxon>
        <taxon>Gammaproteobacteria</taxon>
        <taxon>Cellvibrionales</taxon>
        <taxon>Halieaceae</taxon>
        <taxon>Candidatus Litorirhabdus</taxon>
    </lineage>
</organism>
<comment type="subcellular location">
    <subcellularLocation>
        <location evidence="1 11">Cell outer membrane</location>
        <topology evidence="1 11">Multi-pass membrane protein</topology>
    </subcellularLocation>
</comment>
<dbReference type="Pfam" id="PF07715">
    <property type="entry name" value="Plug"/>
    <property type="match status" value="1"/>
</dbReference>
<evidence type="ECO:0000256" key="5">
    <source>
        <dbReference type="ARBA" id="ARBA00022692"/>
    </source>
</evidence>
<evidence type="ECO:0000256" key="11">
    <source>
        <dbReference type="PROSITE-ProRule" id="PRU01360"/>
    </source>
</evidence>
<feature type="region of interest" description="Disordered" evidence="13">
    <location>
        <begin position="283"/>
        <end position="303"/>
    </location>
</feature>
<evidence type="ECO:0000256" key="7">
    <source>
        <dbReference type="ARBA" id="ARBA00023065"/>
    </source>
</evidence>
<keyword evidence="3 11" id="KW-1134">Transmembrane beta strand</keyword>
<dbReference type="EMBL" id="SHNN01000002">
    <property type="protein sequence ID" value="MCX2982034.1"/>
    <property type="molecule type" value="Genomic_DNA"/>
</dbReference>
<dbReference type="Proteomes" id="UP001143362">
    <property type="component" value="Unassembled WGS sequence"/>
</dbReference>
<feature type="domain" description="TonB-dependent receptor-like beta-barrel" evidence="15">
    <location>
        <begin position="285"/>
        <end position="709"/>
    </location>
</feature>
<evidence type="ECO:0000313" key="18">
    <source>
        <dbReference type="Proteomes" id="UP001143362"/>
    </source>
</evidence>
<keyword evidence="8 12" id="KW-0798">TonB box</keyword>
<accession>A0ABT3TKU8</accession>
<feature type="chain" id="PRO_5045760452" evidence="14">
    <location>
        <begin position="30"/>
        <end position="752"/>
    </location>
</feature>
<protein>
    <submittedName>
        <fullName evidence="17">TonB-dependent receptor</fullName>
    </submittedName>
</protein>
<dbReference type="SUPFAM" id="SSF56935">
    <property type="entry name" value="Porins"/>
    <property type="match status" value="1"/>
</dbReference>
<keyword evidence="10 11" id="KW-0998">Cell outer membrane</keyword>
<evidence type="ECO:0000256" key="2">
    <source>
        <dbReference type="ARBA" id="ARBA00022448"/>
    </source>
</evidence>
<dbReference type="PANTHER" id="PTHR32552">
    <property type="entry name" value="FERRICHROME IRON RECEPTOR-RELATED"/>
    <property type="match status" value="1"/>
</dbReference>
<keyword evidence="14" id="KW-0732">Signal</keyword>
<evidence type="ECO:0000256" key="4">
    <source>
        <dbReference type="ARBA" id="ARBA00022496"/>
    </source>
</evidence>
<dbReference type="Pfam" id="PF00593">
    <property type="entry name" value="TonB_dep_Rec_b-barrel"/>
    <property type="match status" value="1"/>
</dbReference>
<dbReference type="Gene3D" id="2.40.170.20">
    <property type="entry name" value="TonB-dependent receptor, beta-barrel domain"/>
    <property type="match status" value="1"/>
</dbReference>
<feature type="domain" description="TonB-dependent receptor plug" evidence="16">
    <location>
        <begin position="49"/>
        <end position="156"/>
    </location>
</feature>
<evidence type="ECO:0000313" key="17">
    <source>
        <dbReference type="EMBL" id="MCX2982034.1"/>
    </source>
</evidence>
<comment type="caution">
    <text evidence="17">The sequence shown here is derived from an EMBL/GenBank/DDBJ whole genome shotgun (WGS) entry which is preliminary data.</text>
</comment>
<name>A0ABT3TKU8_9GAMM</name>
<evidence type="ECO:0000256" key="14">
    <source>
        <dbReference type="SAM" id="SignalP"/>
    </source>
</evidence>
<feature type="signal peptide" evidence="14">
    <location>
        <begin position="1"/>
        <end position="29"/>
    </location>
</feature>
<proteinExistence type="inferred from homology"/>
<reference evidence="17" key="1">
    <citation type="submission" date="2019-02" db="EMBL/GenBank/DDBJ databases">
        <authorList>
            <person name="Li S.-H."/>
        </authorList>
    </citation>
    <scope>NUCLEOTIDE SEQUENCE</scope>
    <source>
        <strain evidence="17">IMCC14734</strain>
    </source>
</reference>
<evidence type="ECO:0000256" key="12">
    <source>
        <dbReference type="RuleBase" id="RU003357"/>
    </source>
</evidence>
<gene>
    <name evidence="17" type="ORF">EYC98_14315</name>
</gene>
<evidence type="ECO:0000256" key="8">
    <source>
        <dbReference type="ARBA" id="ARBA00023077"/>
    </source>
</evidence>
<sequence length="752" mass="81689">MHRNHHQKTLVAAVSVALASTLAAPAVLAQGRQLEEVLVTAQKRVQSSQDIPVAVTAIGSEMIENLGINQTQDLVKLTPSLTVGVGDNKQNSSFRLRGIGTDVYSVGVEQSVAVLIDDVSSVQAGQAIGNLVDIERIEVLRGPQSTLFGKSASAGVLSIVTKSPSEELEGSVEVTLTDDDEERILGSVSGPITDALGYRITGHWSDRDGFVNNLTINDDVNSEKSKGLRGKLQWDINDNVQSVLTAYYSEDESTCCALTWLDLDPSASVFGFVPGEVAPGITPSDQNLDFRSEDGPEDKTETTGGNLRFNVGLGEFVFTSITAIDKWEYGNDGDVDFSDVDVYGLFTGGAVTGGNYSVSTTETDFFSQEFRLASPSYDRYEYLVGAYYADAETDRSFERNLGLPIIPSDWDGTAGTETMALFGQATLRFGESTSLTGGLRWNDEEISAHWVENISSPDAPISASDSDSEIVGNLSLQHFLGEDTMLYARLATGYKGQAYDMTSSFNQGKADNPVAPETSESFELGVKSMLLDNRLQLNLTAFWTEYEDYQAQSTQIAEDGSLDANLYNVGVLETKGLELEGVALIGENLTLTFGASYIDATIDEWVGASCYDGQIEETGCIDGTQDISGGDLPNSPEWKWNIVADYQADLGSMPFYGFVNASYVWQDEVNFSLLQNPLTAQDSYGVGDLSIGINEKDKGRYRVTAFVNNFTDENYRSGIADLRQLYGGATSLANIFARNSQRYYGVRLKYSF</sequence>
<evidence type="ECO:0000256" key="1">
    <source>
        <dbReference type="ARBA" id="ARBA00004571"/>
    </source>
</evidence>
<evidence type="ECO:0000256" key="9">
    <source>
        <dbReference type="ARBA" id="ARBA00023136"/>
    </source>
</evidence>
<keyword evidence="9 11" id="KW-0472">Membrane</keyword>
<dbReference type="InterPro" id="IPR039426">
    <property type="entry name" value="TonB-dep_rcpt-like"/>
</dbReference>
<evidence type="ECO:0000256" key="10">
    <source>
        <dbReference type="ARBA" id="ARBA00023237"/>
    </source>
</evidence>
<dbReference type="CDD" id="cd01347">
    <property type="entry name" value="ligand_gated_channel"/>
    <property type="match status" value="1"/>
</dbReference>
<dbReference type="InterPro" id="IPR036942">
    <property type="entry name" value="Beta-barrel_TonB_sf"/>
</dbReference>
<evidence type="ECO:0000259" key="16">
    <source>
        <dbReference type="Pfam" id="PF07715"/>
    </source>
</evidence>
<evidence type="ECO:0000256" key="6">
    <source>
        <dbReference type="ARBA" id="ARBA00023004"/>
    </source>
</evidence>
<dbReference type="InterPro" id="IPR012910">
    <property type="entry name" value="Plug_dom"/>
</dbReference>
<evidence type="ECO:0000256" key="13">
    <source>
        <dbReference type="SAM" id="MobiDB-lite"/>
    </source>
</evidence>
<dbReference type="PANTHER" id="PTHR32552:SF81">
    <property type="entry name" value="TONB-DEPENDENT OUTER MEMBRANE RECEPTOR"/>
    <property type="match status" value="1"/>
</dbReference>
<dbReference type="InterPro" id="IPR000531">
    <property type="entry name" value="Beta-barrel_TonB"/>
</dbReference>
<keyword evidence="18" id="KW-1185">Reference proteome</keyword>
<evidence type="ECO:0000256" key="3">
    <source>
        <dbReference type="ARBA" id="ARBA00022452"/>
    </source>
</evidence>
<keyword evidence="2 11" id="KW-0813">Transport</keyword>